<dbReference type="GO" id="GO:0016740">
    <property type="term" value="F:transferase activity"/>
    <property type="evidence" value="ECO:0007669"/>
    <property type="project" value="UniProtKB-KW"/>
</dbReference>
<protein>
    <submittedName>
        <fullName evidence="2">Glycosyltransferase</fullName>
    </submittedName>
</protein>
<comment type="caution">
    <text evidence="2">The sequence shown here is derived from an EMBL/GenBank/DDBJ whole genome shotgun (WGS) entry which is preliminary data.</text>
</comment>
<dbReference type="InterPro" id="IPR029044">
    <property type="entry name" value="Nucleotide-diphossugar_trans"/>
</dbReference>
<proteinExistence type="predicted"/>
<accession>A0A6P1BIA9</accession>
<name>A0A6P1BIA9_9BRAD</name>
<evidence type="ECO:0000313" key="3">
    <source>
        <dbReference type="Proteomes" id="UP000468531"/>
    </source>
</evidence>
<dbReference type="SUPFAM" id="SSF53448">
    <property type="entry name" value="Nucleotide-diphospho-sugar transferases"/>
    <property type="match status" value="1"/>
</dbReference>
<reference evidence="2 3" key="1">
    <citation type="journal article" date="2020" name="Arch. Microbiol.">
        <title>Bradyrhizobium uaiense sp. nov., a new highly efficient cowpea symbiont.</title>
        <authorList>
            <person name="Cabral Michel D."/>
            <person name="Azarias Guimaraes A."/>
            <person name="Martins da Costa E."/>
            <person name="Soares de Carvalho T."/>
            <person name="Balsanelli E."/>
            <person name="Willems A."/>
            <person name="Maltempi de Souza E."/>
            <person name="de Souza Moreira F.M."/>
        </authorList>
    </citation>
    <scope>NUCLEOTIDE SEQUENCE [LARGE SCALE GENOMIC DNA]</scope>
    <source>
        <strain evidence="2 3">UFLA 03-164</strain>
    </source>
</reference>
<evidence type="ECO:0000259" key="1">
    <source>
        <dbReference type="Pfam" id="PF00535"/>
    </source>
</evidence>
<dbReference type="Pfam" id="PF00535">
    <property type="entry name" value="Glycos_transf_2"/>
    <property type="match status" value="1"/>
</dbReference>
<dbReference type="PANTHER" id="PTHR43685:SF11">
    <property type="entry name" value="GLYCOSYLTRANSFERASE TAGX-RELATED"/>
    <property type="match status" value="1"/>
</dbReference>
<organism evidence="2 3">
    <name type="scientific">Bradyrhizobium uaiense</name>
    <dbReference type="NCBI Taxonomy" id="2594946"/>
    <lineage>
        <taxon>Bacteria</taxon>
        <taxon>Pseudomonadati</taxon>
        <taxon>Pseudomonadota</taxon>
        <taxon>Alphaproteobacteria</taxon>
        <taxon>Hyphomicrobiales</taxon>
        <taxon>Nitrobacteraceae</taxon>
        <taxon>Bradyrhizobium</taxon>
    </lineage>
</organism>
<keyword evidence="2" id="KW-0808">Transferase</keyword>
<dbReference type="EMBL" id="VKHP01000056">
    <property type="protein sequence ID" value="NEU97351.1"/>
    <property type="molecule type" value="Genomic_DNA"/>
</dbReference>
<dbReference type="Gene3D" id="3.90.550.10">
    <property type="entry name" value="Spore Coat Polysaccharide Biosynthesis Protein SpsA, Chain A"/>
    <property type="match status" value="1"/>
</dbReference>
<dbReference type="Proteomes" id="UP000468531">
    <property type="component" value="Unassembled WGS sequence"/>
</dbReference>
<dbReference type="InterPro" id="IPR001173">
    <property type="entry name" value="Glyco_trans_2-like"/>
</dbReference>
<sequence length="390" mass="42957">MRNATHARAAIICCHAAQIRNRNSVWIAHEEPEVTNELALSVVIPNHNYADYVGTAVRSALDIRWPNVEVIVVDDGSTDNSLEVIMAYADKVTVISQANAGQMPSCVNGFRRCTGDVVIFLDSDDALHPDIMTEIAAAWSDAASKFQFQMRVVDAGGNPTGSILPQYYSHPTPQDIRSWVTTTGVYPTPPGSGSAYPRSVVERIFNFESEFIDRAPDSYLIAAAPVYGDVVTIPKPLVDYRVHGLNHGAHLELDDSRFAREVDLTRRRHKFFTEVASSAGMPVDAGALNRNLLFLCLRAASYSLRPDIHPIAGDSAMQIASATFKALAFPQGFSQAQRTSLFLWMILALFGPRGLRRSVVGWRYVPTARPQWMKRALSLFRVVKKAPAAA</sequence>
<gene>
    <name evidence="2" type="ORF">FNJ47_16280</name>
</gene>
<dbReference type="AlphaFoldDB" id="A0A6P1BIA9"/>
<evidence type="ECO:0000313" key="2">
    <source>
        <dbReference type="EMBL" id="NEU97351.1"/>
    </source>
</evidence>
<dbReference type="PANTHER" id="PTHR43685">
    <property type="entry name" value="GLYCOSYLTRANSFERASE"/>
    <property type="match status" value="1"/>
</dbReference>
<keyword evidence="3" id="KW-1185">Reference proteome</keyword>
<feature type="domain" description="Glycosyltransferase 2-like" evidence="1">
    <location>
        <begin position="41"/>
        <end position="205"/>
    </location>
</feature>
<dbReference type="InterPro" id="IPR050834">
    <property type="entry name" value="Glycosyltransf_2"/>
</dbReference>